<dbReference type="PANTHER" id="PTHR11808:SF86">
    <property type="entry name" value="METHIONINE GAMMA-LYASE"/>
    <property type="match status" value="1"/>
</dbReference>
<protein>
    <submittedName>
        <fullName evidence="5">Cys/Met metabolism PLP-dependent enzyme</fullName>
    </submittedName>
</protein>
<dbReference type="Gene3D" id="3.90.1150.10">
    <property type="entry name" value="Aspartate Aminotransferase, domain 1"/>
    <property type="match status" value="1"/>
</dbReference>
<comment type="cofactor">
    <cofactor evidence="1 3">
        <name>pyridoxal 5'-phosphate</name>
        <dbReference type="ChEBI" id="CHEBI:597326"/>
    </cofactor>
</comment>
<evidence type="ECO:0000313" key="6">
    <source>
        <dbReference type="Proteomes" id="UP000183174"/>
    </source>
</evidence>
<dbReference type="InterPro" id="IPR015422">
    <property type="entry name" value="PyrdxlP-dep_Trfase_small"/>
</dbReference>
<sequence length="96" mass="10650">MKGIKALRGAIGTQLDPHSCWMINRSLETLSLRMKKADANARLVADFLRDHPKVARVHYLGHHEQDSLSGAACSRGNASARGRRSRSTSSAARRRR</sequence>
<evidence type="ECO:0000313" key="5">
    <source>
        <dbReference type="EMBL" id="SCB53207.1"/>
    </source>
</evidence>
<organism evidence="5 6">
    <name type="scientific">Bradyrhizobium yuanmingense</name>
    <dbReference type="NCBI Taxonomy" id="108015"/>
    <lineage>
        <taxon>Bacteria</taxon>
        <taxon>Pseudomonadati</taxon>
        <taxon>Pseudomonadota</taxon>
        <taxon>Alphaproteobacteria</taxon>
        <taxon>Hyphomicrobiales</taxon>
        <taxon>Nitrobacteraceae</taxon>
        <taxon>Bradyrhizobium</taxon>
    </lineage>
</organism>
<feature type="region of interest" description="Disordered" evidence="4">
    <location>
        <begin position="64"/>
        <end position="96"/>
    </location>
</feature>
<dbReference type="EMBL" id="FMAE01000052">
    <property type="protein sequence ID" value="SCB53207.1"/>
    <property type="molecule type" value="Genomic_DNA"/>
</dbReference>
<accession>A0A1C3XLS4</accession>
<dbReference type="GO" id="GO:0016846">
    <property type="term" value="F:carbon-sulfur lyase activity"/>
    <property type="evidence" value="ECO:0007669"/>
    <property type="project" value="TreeGrafter"/>
</dbReference>
<dbReference type="Pfam" id="PF01053">
    <property type="entry name" value="Cys_Met_Meta_PP"/>
    <property type="match status" value="1"/>
</dbReference>
<evidence type="ECO:0000256" key="1">
    <source>
        <dbReference type="ARBA" id="ARBA00001933"/>
    </source>
</evidence>
<dbReference type="Proteomes" id="UP000183174">
    <property type="component" value="Unassembled WGS sequence"/>
</dbReference>
<feature type="compositionally biased region" description="Low complexity" evidence="4">
    <location>
        <begin position="69"/>
        <end position="80"/>
    </location>
</feature>
<keyword evidence="2 3" id="KW-0663">Pyridoxal phosphate</keyword>
<feature type="compositionally biased region" description="Basic residues" evidence="4">
    <location>
        <begin position="81"/>
        <end position="96"/>
    </location>
</feature>
<dbReference type="GO" id="GO:0019346">
    <property type="term" value="P:transsulfuration"/>
    <property type="evidence" value="ECO:0007669"/>
    <property type="project" value="InterPro"/>
</dbReference>
<evidence type="ECO:0000256" key="3">
    <source>
        <dbReference type="RuleBase" id="RU362118"/>
    </source>
</evidence>
<proteinExistence type="inferred from homology"/>
<comment type="similarity">
    <text evidence="3">Belongs to the trans-sulfuration enzymes family.</text>
</comment>
<dbReference type="InterPro" id="IPR000277">
    <property type="entry name" value="Cys/Met-Metab_PyrdxlP-dep_enz"/>
</dbReference>
<dbReference type="GO" id="GO:0030170">
    <property type="term" value="F:pyridoxal phosphate binding"/>
    <property type="evidence" value="ECO:0007669"/>
    <property type="project" value="InterPro"/>
</dbReference>
<dbReference type="PANTHER" id="PTHR11808">
    <property type="entry name" value="TRANS-SULFURATION ENZYME FAMILY MEMBER"/>
    <property type="match status" value="1"/>
</dbReference>
<evidence type="ECO:0000256" key="2">
    <source>
        <dbReference type="ARBA" id="ARBA00022898"/>
    </source>
</evidence>
<reference evidence="5 6" key="1">
    <citation type="submission" date="2016-08" db="EMBL/GenBank/DDBJ databases">
        <authorList>
            <person name="Seilhamer J.J."/>
        </authorList>
    </citation>
    <scope>NUCLEOTIDE SEQUENCE [LARGE SCALE GENOMIC DNA]</scope>
    <source>
        <strain evidence="5 6">CCBAU 10071</strain>
    </source>
</reference>
<name>A0A1C3XLS4_9BRAD</name>
<dbReference type="AlphaFoldDB" id="A0A1C3XLS4"/>
<evidence type="ECO:0000256" key="4">
    <source>
        <dbReference type="SAM" id="MobiDB-lite"/>
    </source>
</evidence>
<dbReference type="InterPro" id="IPR015424">
    <property type="entry name" value="PyrdxlP-dep_Trfase"/>
</dbReference>
<dbReference type="SUPFAM" id="SSF53383">
    <property type="entry name" value="PLP-dependent transferases"/>
    <property type="match status" value="1"/>
</dbReference>
<dbReference type="GO" id="GO:0005737">
    <property type="term" value="C:cytoplasm"/>
    <property type="evidence" value="ECO:0007669"/>
    <property type="project" value="TreeGrafter"/>
</dbReference>
<gene>
    <name evidence="5" type="ORF">GA0061099_10526</name>
</gene>